<dbReference type="Proteomes" id="UP000650467">
    <property type="component" value="Unassembled WGS sequence"/>
</dbReference>
<feature type="compositionally biased region" description="Low complexity" evidence="1">
    <location>
        <begin position="251"/>
        <end position="265"/>
    </location>
</feature>
<evidence type="ECO:0000256" key="1">
    <source>
        <dbReference type="SAM" id="MobiDB-lite"/>
    </source>
</evidence>
<name>A0A835T1I8_CHLIN</name>
<protein>
    <submittedName>
        <fullName evidence="2">Uncharacterized protein</fullName>
    </submittedName>
</protein>
<organism evidence="2 3">
    <name type="scientific">Chlamydomonas incerta</name>
    <dbReference type="NCBI Taxonomy" id="51695"/>
    <lineage>
        <taxon>Eukaryota</taxon>
        <taxon>Viridiplantae</taxon>
        <taxon>Chlorophyta</taxon>
        <taxon>core chlorophytes</taxon>
        <taxon>Chlorophyceae</taxon>
        <taxon>CS clade</taxon>
        <taxon>Chlamydomonadales</taxon>
        <taxon>Chlamydomonadaceae</taxon>
        <taxon>Chlamydomonas</taxon>
    </lineage>
</organism>
<feature type="compositionally biased region" description="Basic and acidic residues" evidence="1">
    <location>
        <begin position="298"/>
        <end position="314"/>
    </location>
</feature>
<feature type="region of interest" description="Disordered" evidence="1">
    <location>
        <begin position="251"/>
        <end position="321"/>
    </location>
</feature>
<accession>A0A835T1I8</accession>
<sequence length="321" mass="34585">MCKLTASAAGSKFTVTADQLSGAFEKYVNNQRDSILGGIMDPKNVTIDISFMPPAPFKQINDTAEHSQVLMHFLVKKDFPDVTAINDHNSRARRYDRLKPETKAAIQQGGDETAKKKLDSKAWRTGLRCPGLPFFKEFRGPKIDGERHFTERWHAVAKGESTEEQKDLLKEATANPAPSSSGFTMSGGNLSRDGRLLCAVPGRGAGARCRGAHIQRIAAHAAGHCRCCCGALWRISALHAEQAKAVKAAKAAADSSSSDCSGQGSDDSDSDSEKDELPPKRGSGSKRGGGSVKKKEKAKQDKHVNKTGKVDKAKPKARKGK</sequence>
<evidence type="ECO:0000313" key="2">
    <source>
        <dbReference type="EMBL" id="KAG2435616.1"/>
    </source>
</evidence>
<dbReference type="AlphaFoldDB" id="A0A835T1I8"/>
<keyword evidence="3" id="KW-1185">Reference proteome</keyword>
<evidence type="ECO:0000313" key="3">
    <source>
        <dbReference type="Proteomes" id="UP000650467"/>
    </source>
</evidence>
<gene>
    <name evidence="2" type="ORF">HXX76_006819</name>
</gene>
<feature type="compositionally biased region" description="Basic and acidic residues" evidence="1">
    <location>
        <begin position="160"/>
        <end position="170"/>
    </location>
</feature>
<reference evidence="2" key="1">
    <citation type="journal article" date="2020" name="bioRxiv">
        <title>Comparative genomics of Chlamydomonas.</title>
        <authorList>
            <person name="Craig R.J."/>
            <person name="Hasan A.R."/>
            <person name="Ness R.W."/>
            <person name="Keightley P.D."/>
        </authorList>
    </citation>
    <scope>NUCLEOTIDE SEQUENCE</scope>
    <source>
        <strain evidence="2">SAG 7.73</strain>
    </source>
</reference>
<feature type="region of interest" description="Disordered" evidence="1">
    <location>
        <begin position="159"/>
        <end position="187"/>
    </location>
</feature>
<dbReference type="EMBL" id="JAEHOC010000014">
    <property type="protein sequence ID" value="KAG2435616.1"/>
    <property type="molecule type" value="Genomic_DNA"/>
</dbReference>
<proteinExistence type="predicted"/>
<feature type="compositionally biased region" description="Polar residues" evidence="1">
    <location>
        <begin position="176"/>
        <end position="187"/>
    </location>
</feature>
<comment type="caution">
    <text evidence="2">The sequence shown here is derived from an EMBL/GenBank/DDBJ whole genome shotgun (WGS) entry which is preliminary data.</text>
</comment>